<keyword evidence="1" id="KW-0479">Metal-binding</keyword>
<keyword evidence="1" id="KW-0862">Zinc</keyword>
<evidence type="ECO:0000313" key="5">
    <source>
        <dbReference type="Proteomes" id="UP000243217"/>
    </source>
</evidence>
<gene>
    <name evidence="4" type="ORF">THRCLA_09451</name>
</gene>
<dbReference type="STRING" id="74557.A0A1V9YWE1"/>
<feature type="domain" description="CCHC-type" evidence="3">
    <location>
        <begin position="275"/>
        <end position="289"/>
    </location>
</feature>
<feature type="compositionally biased region" description="Acidic residues" evidence="2">
    <location>
        <begin position="150"/>
        <end position="162"/>
    </location>
</feature>
<dbReference type="OrthoDB" id="3863715at2759"/>
<reference evidence="4 5" key="1">
    <citation type="journal article" date="2014" name="Genome Biol. Evol.">
        <title>The secreted proteins of Achlya hypogyna and Thraustotheca clavata identify the ancestral oomycete secretome and reveal gene acquisitions by horizontal gene transfer.</title>
        <authorList>
            <person name="Misner I."/>
            <person name="Blouin N."/>
            <person name="Leonard G."/>
            <person name="Richards T.A."/>
            <person name="Lane C.E."/>
        </authorList>
    </citation>
    <scope>NUCLEOTIDE SEQUENCE [LARGE SCALE GENOMIC DNA]</scope>
    <source>
        <strain evidence="4 5">ATCC 34112</strain>
    </source>
</reference>
<feature type="domain" description="CCHC-type" evidence="3">
    <location>
        <begin position="366"/>
        <end position="381"/>
    </location>
</feature>
<protein>
    <recommendedName>
        <fullName evidence="3">CCHC-type domain-containing protein</fullName>
    </recommendedName>
</protein>
<sequence>MSTRVPLSDISDEEEFLVREASEEEEDECLDMSNPRAHGKKSLGKSRQEQQNDDTESELSDEPLPKRVKIDEKAIESGISDDSDNDEPLPVPVKPTTIQLSKWASRFLQPRTLVAPIVGPELEPMNDFILSDFTTRFRGATDIENSQDDKEQEEVSENEADEESLRIGRPVSSIDSPPKIKEEVKKSPKNEEKITKPRRESRYFRKDLATRCYNCGEIGHMSNECVNEMVQRPCFLCGYRDHQASSCPSVLCYRCNLPGHESRNCSNRRQDIDYCKKCGGDGHYAKNCPVGNDNVRDVSCMVCFEPGHLHCVPFPRPTNRRIYCPKCAGAHSLEECDENYDSRRDYNNGSRSYPSSSSSYRAAQTCYECGEVGHIAAKCPSKRSRNRHQRFFNEEDINNSSRRVVVQRKKNQGNEEPKNKKRKRQEQDSMAYAKKYFSRR</sequence>
<dbReference type="SUPFAM" id="SSF57756">
    <property type="entry name" value="Retrovirus zinc finger-like domains"/>
    <property type="match status" value="3"/>
</dbReference>
<feature type="region of interest" description="Disordered" evidence="2">
    <location>
        <begin position="143"/>
        <end position="198"/>
    </location>
</feature>
<dbReference type="InterPro" id="IPR001878">
    <property type="entry name" value="Znf_CCHC"/>
</dbReference>
<feature type="compositionally biased region" description="Basic and acidic residues" evidence="2">
    <location>
        <begin position="63"/>
        <end position="75"/>
    </location>
</feature>
<dbReference type="PROSITE" id="PS50158">
    <property type="entry name" value="ZF_CCHC"/>
    <property type="match status" value="4"/>
</dbReference>
<dbReference type="SMART" id="SM00343">
    <property type="entry name" value="ZnF_C2HC"/>
    <property type="match status" value="5"/>
</dbReference>
<evidence type="ECO:0000256" key="1">
    <source>
        <dbReference type="PROSITE-ProRule" id="PRU00047"/>
    </source>
</evidence>
<accession>A0A1V9YWE1</accession>
<proteinExistence type="predicted"/>
<keyword evidence="5" id="KW-1185">Reference proteome</keyword>
<dbReference type="InterPro" id="IPR036875">
    <property type="entry name" value="Znf_CCHC_sf"/>
</dbReference>
<dbReference type="PANTHER" id="PTHR46978:SF1">
    <property type="entry name" value="ZINC KNUCKLE (CCHC-TYPE) FAMILY PROTEIN"/>
    <property type="match status" value="1"/>
</dbReference>
<dbReference type="EMBL" id="JNBS01002603">
    <property type="protein sequence ID" value="OQR90046.1"/>
    <property type="molecule type" value="Genomic_DNA"/>
</dbReference>
<comment type="caution">
    <text evidence="4">The sequence shown here is derived from an EMBL/GenBank/DDBJ whole genome shotgun (WGS) entry which is preliminary data.</text>
</comment>
<evidence type="ECO:0000313" key="4">
    <source>
        <dbReference type="EMBL" id="OQR90046.1"/>
    </source>
</evidence>
<feature type="domain" description="CCHC-type" evidence="3">
    <location>
        <begin position="252"/>
        <end position="267"/>
    </location>
</feature>
<name>A0A1V9YWE1_9STRA</name>
<organism evidence="4 5">
    <name type="scientific">Thraustotheca clavata</name>
    <dbReference type="NCBI Taxonomy" id="74557"/>
    <lineage>
        <taxon>Eukaryota</taxon>
        <taxon>Sar</taxon>
        <taxon>Stramenopiles</taxon>
        <taxon>Oomycota</taxon>
        <taxon>Saprolegniomycetes</taxon>
        <taxon>Saprolegniales</taxon>
        <taxon>Achlyaceae</taxon>
        <taxon>Thraustotheca</taxon>
    </lineage>
</organism>
<dbReference type="PANTHER" id="PTHR46978">
    <property type="entry name" value="ZINC KNUCKLE (CCHC-TYPE) FAMILY PROTEIN"/>
    <property type="match status" value="1"/>
</dbReference>
<dbReference type="Gene3D" id="4.10.60.10">
    <property type="entry name" value="Zinc finger, CCHC-type"/>
    <property type="match status" value="4"/>
</dbReference>
<feature type="region of interest" description="Disordered" evidence="2">
    <location>
        <begin position="1"/>
        <end position="93"/>
    </location>
</feature>
<feature type="compositionally biased region" description="Basic and acidic residues" evidence="2">
    <location>
        <begin position="178"/>
        <end position="198"/>
    </location>
</feature>
<dbReference type="Pfam" id="PF00098">
    <property type="entry name" value="zf-CCHC"/>
    <property type="match status" value="3"/>
</dbReference>
<dbReference type="AlphaFoldDB" id="A0A1V9YWE1"/>
<keyword evidence="1" id="KW-0863">Zinc-finger</keyword>
<feature type="domain" description="CCHC-type" evidence="3">
    <location>
        <begin position="211"/>
        <end position="225"/>
    </location>
</feature>
<evidence type="ECO:0000256" key="2">
    <source>
        <dbReference type="SAM" id="MobiDB-lite"/>
    </source>
</evidence>
<dbReference type="GO" id="GO:0008270">
    <property type="term" value="F:zinc ion binding"/>
    <property type="evidence" value="ECO:0007669"/>
    <property type="project" value="UniProtKB-KW"/>
</dbReference>
<dbReference type="Proteomes" id="UP000243217">
    <property type="component" value="Unassembled WGS sequence"/>
</dbReference>
<evidence type="ECO:0000259" key="3">
    <source>
        <dbReference type="PROSITE" id="PS50158"/>
    </source>
</evidence>
<feature type="compositionally biased region" description="Acidic residues" evidence="2">
    <location>
        <begin position="51"/>
        <end position="61"/>
    </location>
</feature>
<feature type="region of interest" description="Disordered" evidence="2">
    <location>
        <begin position="392"/>
        <end position="440"/>
    </location>
</feature>
<dbReference type="GO" id="GO:0003676">
    <property type="term" value="F:nucleic acid binding"/>
    <property type="evidence" value="ECO:0007669"/>
    <property type="project" value="InterPro"/>
</dbReference>